<evidence type="ECO:0000313" key="4">
    <source>
        <dbReference type="EMBL" id="CAJ1411326.1"/>
    </source>
</evidence>
<keyword evidence="2" id="KW-1133">Transmembrane helix</keyword>
<evidence type="ECO:0000256" key="2">
    <source>
        <dbReference type="SAM" id="Phobius"/>
    </source>
</evidence>
<evidence type="ECO:0000313" key="5">
    <source>
        <dbReference type="Proteomes" id="UP001178507"/>
    </source>
</evidence>
<keyword evidence="2" id="KW-0472">Membrane</keyword>
<gene>
    <name evidence="4" type="ORF">EVOR1521_LOCUS31927</name>
</gene>
<feature type="transmembrane region" description="Helical" evidence="2">
    <location>
        <begin position="1603"/>
        <end position="1627"/>
    </location>
</feature>
<keyword evidence="3" id="KW-0732">Signal</keyword>
<feature type="compositionally biased region" description="Polar residues" evidence="1">
    <location>
        <begin position="1992"/>
        <end position="2027"/>
    </location>
</feature>
<evidence type="ECO:0000256" key="3">
    <source>
        <dbReference type="SAM" id="SignalP"/>
    </source>
</evidence>
<feature type="chain" id="PRO_5041361351" evidence="3">
    <location>
        <begin position="24"/>
        <end position="2106"/>
    </location>
</feature>
<keyword evidence="2" id="KW-0812">Transmembrane</keyword>
<sequence length="2106" mass="229540">MALRSFFAILAVGLGHVIDQSKCDCCDEYTLHAYAGELNRHCFPAALLSERQDLILGEAGDGSPSVPQEALEILCASALCRSSVLRFWARVRGCSESSAWKRYGLAWAQAKLRCMRVEEAQYQVLMQATFARDVGGGTDSGTLEATASAVKEALQRSMQPPGGAALTLRVQLALAAYGPPVEPPMRFALATPETTRCPQLVTAFPWDGEVNVEPGLRYLVLHLDRCVQGTEATLLGRGSAAGRAEDGRGAGRRLAVLPALTEEMCSREVIRAVLPSGHTLPGRTLIFEPERPLSAGCCYRFHLDREAVKACNNQHSLCQDLKVDFCVEWPSPRPVGHLEEDRFFHIAFSVPVKLNETNAKVRLEAGPEQGDKVTAWFLPHPSDHTVWMTADGNLTHGQVADHSDGSGRLDGQTVYCAHKARGEAGNGQSCSDSRSFEVDLCSVATNCPDRKSLPCGMVLRAYFPAGLGISENVGSRQDTQSFRTRPCDPPHLLNSLRLSDDGETLYFSWSQPAEVAEPGAKISLCRAGGATRCFLEKTVADPEVTPCITGPDSCSEWSLDVRGLKACGQLSLQVEAGAVRALTHPLSSFAGLAQMTHPVPCGSGSLAYDEVPKLRCLELTDPVVLVPGQSNANFHGDLLATHVVLQAADTRGAFLAALRKGPHTTPCAIVPKVAMKFWSGEERMIFEYVRKGGQLYSIGGHQNRALLEVFGLTAAHGHSGNLQFLQDMGGEADRKAEKCGFLPKLPVLNSMSSVKLGADARAHHFGQVVRGKGLYAAEETYSEYNSFGVVEVEVGHGVLDYFAFDWFDEVQEDRRPWAMQFALLAQCNAEHRPHVSAAPAQPQAWPGAPGAGAAAPSAVAAAAAYPVAAGGQPFAPDQQPSADQYAQYAQPGRLLAEKEEHPELKALDAWEAASPVTGDPVEPDLEISIAMPCELQGEPNCEKVRQTMVQQLLEGSAFYETLQDGGIQLELSHFAPPHVIRVLSRCPPLEDIAEGLLYMNAACDFGAEGQDRFTSSTAFLRKHLIQSRLGVEVLTKELRHQVCRSPLCRGHVLHLRKKLEGCEDLGHEVHAASVSRIVGAVALGMESCLEVHSVVQGDATHGEVAGESGRAVGVWSSDMSEVNVVRLQGLDTGSPAEMRAVEHGARQILAKELKLPFFAFEERGGSFADVFDPLLGGPNVFVQDRNLRVAAQLTPLVSSEPFDEAVGLLEGEDLPIHQSPMYETQHNLQMLALQPAWGQQNVDPSSLRLRVIFEEIVTKDDLSAVIRVFPKALREICLSLQADDPLQWQRFPTQTGLGDLEPADGAQDPRDVESLPVGFLCHTISAGDESRVLASGEVLQLELRHPLLRNTEYVVQLPPRVVKAAMGSTRFPGALWAGWPADEGQGNKEYVFSTGLPLASNARLALAVSCGSEKECRRARKLLSETGMADLALRAKCYALWWRCHQDPIAPKHCERPSEMSWCDVGGSWSPSWAPPREEEEEEELSGVADQAVSEMQSITLPSWVYILALVAWVQGTFATLRGAWWVADLYVQSRDFDPFVAQGTRSLPLKVCAVAMGLPLLTGLLGALLAAPLFRLTARDNWRSGLGGSSAMVEAGRLHEQLAASFTATICVSEACLAVLSYSVIARFKSWVADKGQLLAIFTLCCAGAGAAGSACGWVGASDLHQMNDPSEGLAWDVFVLLLSAGMAQTLSLALMPCAIFLLLCETPGIGDILSYALKFQAFQWRQWFEHGTGQGLWSEFVLLIADIEVDEGFISNMLDMGMDDGHLFIKFYCSATPHDVSATRSHAVRWEGDQSGAQTFDGEDIFVNFQDPLTLLRVDVMFQEETASRPECVATTIWDPWVTPLLDKYFENFKLCDARANHGSFWNPKDLFHSDGRPLDGVFLQLELNLTRHRTECIPEMGSLRFRATHLGGFGGARKSRSEPGVKPERLMALGDTIHGRDNIFNRRPIVEVQKCDFYDGKFRRSVEEEEEERKRMAHRQQLRHQLLHETSSPMSPHSVRSPQSQIYSPASSPLSMSPVSQMRQPLTGDTRDPRYPGGPMAGPPSPLPMRQSPRWVSPGASPARTLEPAPAVQSPASRSQGRREEGGQGLGDWLNDTLDSLGL</sequence>
<proteinExistence type="predicted"/>
<dbReference type="Proteomes" id="UP001178507">
    <property type="component" value="Unassembled WGS sequence"/>
</dbReference>
<feature type="region of interest" description="Disordered" evidence="1">
    <location>
        <begin position="1992"/>
        <end position="2106"/>
    </location>
</feature>
<evidence type="ECO:0000256" key="1">
    <source>
        <dbReference type="SAM" id="MobiDB-lite"/>
    </source>
</evidence>
<dbReference type="EMBL" id="CAUJNA010003869">
    <property type="protein sequence ID" value="CAJ1411326.1"/>
    <property type="molecule type" value="Genomic_DNA"/>
</dbReference>
<name>A0AA36JT03_9DINO</name>
<feature type="signal peptide" evidence="3">
    <location>
        <begin position="1"/>
        <end position="23"/>
    </location>
</feature>
<accession>A0AA36JT03</accession>
<organism evidence="4 5">
    <name type="scientific">Effrenium voratum</name>
    <dbReference type="NCBI Taxonomy" id="2562239"/>
    <lineage>
        <taxon>Eukaryota</taxon>
        <taxon>Sar</taxon>
        <taxon>Alveolata</taxon>
        <taxon>Dinophyceae</taxon>
        <taxon>Suessiales</taxon>
        <taxon>Symbiodiniaceae</taxon>
        <taxon>Effrenium</taxon>
    </lineage>
</organism>
<reference evidence="4" key="1">
    <citation type="submission" date="2023-08" db="EMBL/GenBank/DDBJ databases">
        <authorList>
            <person name="Chen Y."/>
            <person name="Shah S."/>
            <person name="Dougan E. K."/>
            <person name="Thang M."/>
            <person name="Chan C."/>
        </authorList>
    </citation>
    <scope>NUCLEOTIDE SEQUENCE</scope>
</reference>
<comment type="caution">
    <text evidence="4">The sequence shown here is derived from an EMBL/GenBank/DDBJ whole genome shotgun (WGS) entry which is preliminary data.</text>
</comment>
<feature type="transmembrane region" description="Helical" evidence="2">
    <location>
        <begin position="1682"/>
        <end position="1706"/>
    </location>
</feature>
<protein>
    <submittedName>
        <fullName evidence="4">Uncharacterized protein</fullName>
    </submittedName>
</protein>
<feature type="transmembrane region" description="Helical" evidence="2">
    <location>
        <begin position="1504"/>
        <end position="1527"/>
    </location>
</feature>
<keyword evidence="5" id="KW-1185">Reference proteome</keyword>
<feature type="transmembrane region" description="Helical" evidence="2">
    <location>
        <begin position="1639"/>
        <end position="1662"/>
    </location>
</feature>
<feature type="transmembrane region" description="Helical" evidence="2">
    <location>
        <begin position="1548"/>
        <end position="1575"/>
    </location>
</feature>